<keyword evidence="2" id="KW-0378">Hydrolase</keyword>
<evidence type="ECO:0000313" key="2">
    <source>
        <dbReference type="EMBL" id="VEA05750.1"/>
    </source>
</evidence>
<dbReference type="SUPFAM" id="SSF81660">
    <property type="entry name" value="Metal cation-transporting ATPase, ATP-binding domain N"/>
    <property type="match status" value="1"/>
</dbReference>
<dbReference type="InterPro" id="IPR023299">
    <property type="entry name" value="ATPase_P-typ_cyto_dom_N"/>
</dbReference>
<dbReference type="PANTHER" id="PTHR48085">
    <property type="entry name" value="CADMIUM/ZINC-TRANSPORTING ATPASE HMA2-RELATED"/>
    <property type="match status" value="1"/>
</dbReference>
<organism evidence="2 3">
    <name type="scientific">Salmonella enterica subsp. salamae</name>
    <dbReference type="NCBI Taxonomy" id="59202"/>
    <lineage>
        <taxon>Bacteria</taxon>
        <taxon>Pseudomonadati</taxon>
        <taxon>Pseudomonadota</taxon>
        <taxon>Gammaproteobacteria</taxon>
        <taxon>Enterobacterales</taxon>
        <taxon>Enterobacteriaceae</taxon>
        <taxon>Salmonella</taxon>
    </lineage>
</organism>
<dbReference type="GO" id="GO:0016787">
    <property type="term" value="F:hydrolase activity"/>
    <property type="evidence" value="ECO:0007669"/>
    <property type="project" value="UniProtKB-KW"/>
</dbReference>
<comment type="similarity">
    <text evidence="1">Belongs to the cation transport ATPase (P-type) (TC 3.A.3) family. Type IB subfamily.</text>
</comment>
<dbReference type="Gene3D" id="3.40.1110.10">
    <property type="entry name" value="Calcium-transporting ATPase, cytoplasmic domain N"/>
    <property type="match status" value="1"/>
</dbReference>
<evidence type="ECO:0000256" key="1">
    <source>
        <dbReference type="ARBA" id="ARBA00006024"/>
    </source>
</evidence>
<protein>
    <submittedName>
        <fullName evidence="2">Heavy metal translocating P-type ATPase</fullName>
        <ecNumber evidence="2">3.6.3.4</ecNumber>
    </submittedName>
</protein>
<dbReference type="GO" id="GO:0016020">
    <property type="term" value="C:membrane"/>
    <property type="evidence" value="ECO:0007669"/>
    <property type="project" value="TreeGrafter"/>
</dbReference>
<proteinExistence type="inferred from homology"/>
<dbReference type="Proteomes" id="UP000267858">
    <property type="component" value="Chromosome"/>
</dbReference>
<dbReference type="EMBL" id="LR134141">
    <property type="protein sequence ID" value="VEA05750.1"/>
    <property type="molecule type" value="Genomic_DNA"/>
</dbReference>
<accession>A0A6D2GBH3</accession>
<dbReference type="EC" id="3.6.3.4" evidence="2"/>
<dbReference type="AlphaFoldDB" id="A0A6D2GBH3"/>
<dbReference type="GO" id="GO:0022857">
    <property type="term" value="F:transmembrane transporter activity"/>
    <property type="evidence" value="ECO:0007669"/>
    <property type="project" value="TreeGrafter"/>
</dbReference>
<evidence type="ECO:0000313" key="3">
    <source>
        <dbReference type="Proteomes" id="UP000267858"/>
    </source>
</evidence>
<sequence>MNAREVLAKVAAVESRSEHPIARAIVVSAEEEGIALPGMSGFESVTGMGVYATVTGTRVDVGGRSLYARNWRGY</sequence>
<dbReference type="GO" id="GO:0000166">
    <property type="term" value="F:nucleotide binding"/>
    <property type="evidence" value="ECO:0007669"/>
    <property type="project" value="InterPro"/>
</dbReference>
<gene>
    <name evidence="2" type="primary">actP_2</name>
    <name evidence="2" type="ORF">NCTC5773_03878</name>
</gene>
<name>A0A6D2GBH3_SALER</name>
<dbReference type="InterPro" id="IPR051014">
    <property type="entry name" value="Cation_Transport_ATPase_IB"/>
</dbReference>
<reference evidence="2 3" key="1">
    <citation type="submission" date="2018-12" db="EMBL/GenBank/DDBJ databases">
        <authorList>
            <consortium name="Pathogen Informatics"/>
        </authorList>
    </citation>
    <scope>NUCLEOTIDE SEQUENCE [LARGE SCALE GENOMIC DNA]</scope>
    <source>
        <strain evidence="2 3">NCTC5773</strain>
    </source>
</reference>